<dbReference type="InterPro" id="IPR004563">
    <property type="entry name" value="Apolipo_AcylTrfase"/>
</dbReference>
<evidence type="ECO:0000256" key="5">
    <source>
        <dbReference type="ARBA" id="ARBA00022692"/>
    </source>
</evidence>
<comment type="catalytic activity">
    <reaction evidence="9">
        <text>N-terminal S-1,2-diacyl-sn-glyceryl-L-cysteinyl-[lipoprotein] + a glycerophospholipid = N-acyl-S-1,2-diacyl-sn-glyceryl-L-cysteinyl-[lipoprotein] + a 2-acyl-sn-glycero-3-phospholipid + H(+)</text>
        <dbReference type="Rhea" id="RHEA:48228"/>
        <dbReference type="Rhea" id="RHEA-COMP:14681"/>
        <dbReference type="Rhea" id="RHEA-COMP:14684"/>
        <dbReference type="ChEBI" id="CHEBI:15378"/>
        <dbReference type="ChEBI" id="CHEBI:136912"/>
        <dbReference type="ChEBI" id="CHEBI:140656"/>
        <dbReference type="ChEBI" id="CHEBI:140657"/>
        <dbReference type="ChEBI" id="CHEBI:140660"/>
        <dbReference type="EC" id="2.3.1.269"/>
    </reaction>
</comment>
<dbReference type="Pfam" id="PF00795">
    <property type="entry name" value="CN_hydrolase"/>
    <property type="match status" value="1"/>
</dbReference>
<feature type="domain" description="CN hydrolase" evidence="10">
    <location>
        <begin position="238"/>
        <end position="502"/>
    </location>
</feature>
<dbReference type="EMBL" id="VRTS01000007">
    <property type="protein sequence ID" value="TXK60993.1"/>
    <property type="molecule type" value="Genomic_DNA"/>
</dbReference>
<comment type="subcellular location">
    <subcellularLocation>
        <location evidence="1 9">Cell membrane</location>
        <topology evidence="1 9">Multi-pass membrane protein</topology>
    </subcellularLocation>
</comment>
<dbReference type="Proteomes" id="UP000321248">
    <property type="component" value="Unassembled WGS sequence"/>
</dbReference>
<evidence type="ECO:0000256" key="1">
    <source>
        <dbReference type="ARBA" id="ARBA00004651"/>
    </source>
</evidence>
<comment type="pathway">
    <text evidence="9">Protein modification; lipoprotein biosynthesis (N-acyl transfer).</text>
</comment>
<comment type="caution">
    <text evidence="11">The sequence shown here is derived from an EMBL/GenBank/DDBJ whole genome shotgun (WGS) entry which is preliminary data.</text>
</comment>
<comment type="function">
    <text evidence="9">Catalyzes the phospholipid dependent N-acylation of the N-terminal cysteine of apolipoprotein, the last step in lipoprotein maturation.</text>
</comment>
<keyword evidence="6 9" id="KW-1133">Transmembrane helix</keyword>
<dbReference type="GO" id="GO:0016410">
    <property type="term" value="F:N-acyltransferase activity"/>
    <property type="evidence" value="ECO:0007669"/>
    <property type="project" value="UniProtKB-UniRule"/>
</dbReference>
<feature type="transmembrane region" description="Helical" evidence="9">
    <location>
        <begin position="69"/>
        <end position="91"/>
    </location>
</feature>
<dbReference type="Pfam" id="PF20154">
    <property type="entry name" value="LNT_N"/>
    <property type="match status" value="1"/>
</dbReference>
<dbReference type="SUPFAM" id="SSF56317">
    <property type="entry name" value="Carbon-nitrogen hydrolase"/>
    <property type="match status" value="1"/>
</dbReference>
<organism evidence="11 12">
    <name type="scientific">Alkalisalibacterium limincola</name>
    <dbReference type="NCBI Taxonomy" id="2699169"/>
    <lineage>
        <taxon>Bacteria</taxon>
        <taxon>Pseudomonadati</taxon>
        <taxon>Pseudomonadota</taxon>
        <taxon>Gammaproteobacteria</taxon>
        <taxon>Lysobacterales</taxon>
        <taxon>Lysobacteraceae</taxon>
        <taxon>Alkalisalibacterium</taxon>
    </lineage>
</organism>
<dbReference type="RefSeq" id="WP_147892036.1">
    <property type="nucleotide sequence ID" value="NZ_VRTS01000007.1"/>
</dbReference>
<keyword evidence="3 9" id="KW-1003">Cell membrane</keyword>
<dbReference type="CDD" id="cd07571">
    <property type="entry name" value="ALP_N-acyl_transferase"/>
    <property type="match status" value="1"/>
</dbReference>
<evidence type="ECO:0000256" key="9">
    <source>
        <dbReference type="HAMAP-Rule" id="MF_01148"/>
    </source>
</evidence>
<dbReference type="Gene3D" id="3.60.110.10">
    <property type="entry name" value="Carbon-nitrogen hydrolase"/>
    <property type="match status" value="1"/>
</dbReference>
<feature type="transmembrane region" description="Helical" evidence="9">
    <location>
        <begin position="566"/>
        <end position="584"/>
    </location>
</feature>
<feature type="transmembrane region" description="Helical" evidence="9">
    <location>
        <begin position="40"/>
        <end position="57"/>
    </location>
</feature>
<keyword evidence="12" id="KW-1185">Reference proteome</keyword>
<dbReference type="GO" id="GO:0005886">
    <property type="term" value="C:plasma membrane"/>
    <property type="evidence" value="ECO:0007669"/>
    <property type="project" value="UniProtKB-SubCell"/>
</dbReference>
<protein>
    <recommendedName>
        <fullName evidence="9">Apolipoprotein N-acyltransferase</fullName>
        <shortName evidence="9">ALP N-acyltransferase</shortName>
        <ecNumber evidence="9">2.3.1.269</ecNumber>
    </recommendedName>
</protein>
<evidence type="ECO:0000256" key="4">
    <source>
        <dbReference type="ARBA" id="ARBA00022679"/>
    </source>
</evidence>
<evidence type="ECO:0000313" key="11">
    <source>
        <dbReference type="EMBL" id="TXK60993.1"/>
    </source>
</evidence>
<feature type="transmembrane region" description="Helical" evidence="9">
    <location>
        <begin position="806"/>
        <end position="828"/>
    </location>
</feature>
<dbReference type="PROSITE" id="PS50263">
    <property type="entry name" value="CN_HYDROLASE"/>
    <property type="match status" value="1"/>
</dbReference>
<accession>A0A5C8KJR6</accession>
<dbReference type="InterPro" id="IPR003010">
    <property type="entry name" value="C-N_Hydrolase"/>
</dbReference>
<proteinExistence type="inferred from homology"/>
<dbReference type="EC" id="2.3.1.269" evidence="9"/>
<dbReference type="NCBIfam" id="TIGR00546">
    <property type="entry name" value="lnt"/>
    <property type="match status" value="1"/>
</dbReference>
<dbReference type="PANTHER" id="PTHR38686:SF1">
    <property type="entry name" value="APOLIPOPROTEIN N-ACYLTRANSFERASE"/>
    <property type="match status" value="1"/>
</dbReference>
<evidence type="ECO:0000256" key="8">
    <source>
        <dbReference type="ARBA" id="ARBA00023315"/>
    </source>
</evidence>
<comment type="caution">
    <text evidence="9">Lacks conserved residue(s) required for the propagation of feature annotation.</text>
</comment>
<evidence type="ECO:0000259" key="10">
    <source>
        <dbReference type="PROSITE" id="PS50263"/>
    </source>
</evidence>
<name>A0A5C8KJR6_9GAMM</name>
<keyword evidence="5 9" id="KW-0812">Transmembrane</keyword>
<dbReference type="OrthoDB" id="9804277at2"/>
<sequence>MAPDIDARPVRRGHTHALVGLGGILGSAVLLALYARGGHALVLGFIVLVPWLLALDATRSVGGTLLSAWLMSVAFAVAVFTWFGAAIGAYTGIGAPLATLALYLLAPLLQPQLLVFALVRHLVGRRHGALLRALAGASAWVACEALWPKLLGDTLGQGLAPSPVLRQFADLGGAAGITFVLILVAEAVATAIARRRRGLPALAQPVLLAAALVVGMAGYGWVRLSTLHAMPAPQAEPLRVAMVQASITDYEALREEIGAYGVVRHVLDTHYALSQSAIRDHGADVLLWSETVYPTTFGHPRSEAGAELDREILGFVEASGAALVFGTYDLDAAGEYNAAAFLEPGTGLVGTYRKTHPFPFTEHVPAWMDGPRLRRWLPWTGSWQPGDGARVMPLRTADGREVNVVPLICLDDVHPGLAIDGARLGAQAIIGLSNDSWFSGHPDGTRLHLQVAVFRSIETRLPQLRVTTNGLSAIIDDTGEVLAHTGIGDQAVLTGMIAAHDPPPTLMVAWGDWVGRAGALFLLGLAALAVVRALMGRAAPARRAADADGQPVAVVLLAPQWRAATAALRVIAGLGLLWLAVGMLRHGFHVHSLSQLWWFGGVVVVPAVAAWAIQWVGAAQARVENGKLVLDQRHQRIEVPVAGIRAVEPWRLPLPGPGLQLQLATGQRWRHGIALARPRALLNALSRAGTSFARGRTGAAATMALAELRAAEPKRWFDHAWLKFLVFPLPLALVAFRLHQYIAFGGPFGEYHTHGLQAYLTGLLIWWASWSLGMMLFAAALRVGIEALTLPMLPAPPAQAAAWRVALEWLGRLAYFIGVPAWLVLGILPG</sequence>
<feature type="transmembrane region" description="Helical" evidence="9">
    <location>
        <begin position="205"/>
        <end position="222"/>
    </location>
</feature>
<dbReference type="GO" id="GO:0042158">
    <property type="term" value="P:lipoprotein biosynthetic process"/>
    <property type="evidence" value="ECO:0007669"/>
    <property type="project" value="UniProtKB-UniRule"/>
</dbReference>
<keyword evidence="8 9" id="KW-0012">Acyltransferase</keyword>
<dbReference type="HAMAP" id="MF_01148">
    <property type="entry name" value="Lnt"/>
    <property type="match status" value="1"/>
</dbReference>
<feature type="transmembrane region" description="Helical" evidence="9">
    <location>
        <begin position="764"/>
        <end position="785"/>
    </location>
</feature>
<feature type="transmembrane region" description="Helical" evidence="9">
    <location>
        <begin position="17"/>
        <end position="34"/>
    </location>
</feature>
<keyword evidence="7 9" id="KW-0472">Membrane</keyword>
<feature type="transmembrane region" description="Helical" evidence="9">
    <location>
        <begin position="513"/>
        <end position="534"/>
    </location>
</feature>
<evidence type="ECO:0000256" key="6">
    <source>
        <dbReference type="ARBA" id="ARBA00022989"/>
    </source>
</evidence>
<feature type="transmembrane region" description="Helical" evidence="9">
    <location>
        <begin position="171"/>
        <end position="193"/>
    </location>
</feature>
<evidence type="ECO:0000256" key="3">
    <source>
        <dbReference type="ARBA" id="ARBA00022475"/>
    </source>
</evidence>
<evidence type="ECO:0000313" key="12">
    <source>
        <dbReference type="Proteomes" id="UP000321248"/>
    </source>
</evidence>
<dbReference type="InterPro" id="IPR045378">
    <property type="entry name" value="LNT_N"/>
</dbReference>
<dbReference type="UniPathway" id="UPA00666"/>
<feature type="transmembrane region" description="Helical" evidence="9">
    <location>
        <begin position="131"/>
        <end position="151"/>
    </location>
</feature>
<comment type="similarity">
    <text evidence="2 9">Belongs to the CN hydrolase family. Apolipoprotein N-acyltransferase subfamily.</text>
</comment>
<feature type="transmembrane region" description="Helical" evidence="9">
    <location>
        <begin position="724"/>
        <end position="744"/>
    </location>
</feature>
<feature type="transmembrane region" description="Helical" evidence="9">
    <location>
        <begin position="596"/>
        <end position="617"/>
    </location>
</feature>
<dbReference type="InterPro" id="IPR036526">
    <property type="entry name" value="C-N_Hydrolase_sf"/>
</dbReference>
<keyword evidence="4 9" id="KW-0808">Transferase</keyword>
<dbReference type="AlphaFoldDB" id="A0A5C8KJR6"/>
<feature type="transmembrane region" description="Helical" evidence="9">
    <location>
        <begin position="97"/>
        <end position="119"/>
    </location>
</feature>
<gene>
    <name evidence="9 11" type="primary">lnt</name>
    <name evidence="11" type="ORF">FU658_10465</name>
</gene>
<evidence type="ECO:0000256" key="7">
    <source>
        <dbReference type="ARBA" id="ARBA00023136"/>
    </source>
</evidence>
<evidence type="ECO:0000256" key="2">
    <source>
        <dbReference type="ARBA" id="ARBA00010065"/>
    </source>
</evidence>
<reference evidence="11 12" key="1">
    <citation type="submission" date="2019-08" db="EMBL/GenBank/DDBJ databases">
        <authorList>
            <person name="Karlyshev A.V."/>
        </authorList>
    </citation>
    <scope>NUCLEOTIDE SEQUENCE [LARGE SCALE GENOMIC DNA]</scope>
    <source>
        <strain evidence="11 12">Alg18-2.2</strain>
    </source>
</reference>
<dbReference type="PANTHER" id="PTHR38686">
    <property type="entry name" value="APOLIPOPROTEIN N-ACYLTRANSFERASE"/>
    <property type="match status" value="1"/>
</dbReference>